<accession>B8HYQ2</accession>
<dbReference type="AlphaFoldDB" id="B8HYQ2"/>
<reference evidence="3" key="1">
    <citation type="submission" date="2009-01" db="EMBL/GenBank/DDBJ databases">
        <title>Complete sequence of chromosome Cyanothece sp. PCC 7425.</title>
        <authorList>
            <consortium name="US DOE Joint Genome Institute"/>
            <person name="Lucas S."/>
            <person name="Copeland A."/>
            <person name="Lapidus A."/>
            <person name="Glavina del Rio T."/>
            <person name="Dalin E."/>
            <person name="Tice H."/>
            <person name="Bruce D."/>
            <person name="Goodwin L."/>
            <person name="Pitluck S."/>
            <person name="Sims D."/>
            <person name="Meineke L."/>
            <person name="Brettin T."/>
            <person name="Detter J.C."/>
            <person name="Han C."/>
            <person name="Larimer F."/>
            <person name="Land M."/>
            <person name="Hauser L."/>
            <person name="Kyrpides N."/>
            <person name="Ovchinnikova G."/>
            <person name="Liberton M."/>
            <person name="Stoeckel J."/>
            <person name="Banerjee A."/>
            <person name="Singh A."/>
            <person name="Page L."/>
            <person name="Sato H."/>
            <person name="Zhao L."/>
            <person name="Sherman L."/>
            <person name="Pakrasi H."/>
            <person name="Richardson P."/>
        </authorList>
    </citation>
    <scope>NUCLEOTIDE SEQUENCE</scope>
    <source>
        <strain evidence="3">PCC 7425</strain>
    </source>
</reference>
<dbReference type="STRING" id="395961.Cyan7425_4396"/>
<feature type="region of interest" description="Disordered" evidence="2">
    <location>
        <begin position="1"/>
        <end position="22"/>
    </location>
</feature>
<dbReference type="EMBL" id="CP001344">
    <property type="protein sequence ID" value="ACL46706.1"/>
    <property type="molecule type" value="Genomic_DNA"/>
</dbReference>
<dbReference type="eggNOG" id="COG1196">
    <property type="taxonomic scope" value="Bacteria"/>
</dbReference>
<proteinExistence type="predicted"/>
<evidence type="ECO:0000256" key="2">
    <source>
        <dbReference type="SAM" id="MobiDB-lite"/>
    </source>
</evidence>
<evidence type="ECO:0000256" key="1">
    <source>
        <dbReference type="SAM" id="Coils"/>
    </source>
</evidence>
<keyword evidence="1" id="KW-0175">Coiled coil</keyword>
<evidence type="ECO:0000313" key="3">
    <source>
        <dbReference type="EMBL" id="ACL46706.1"/>
    </source>
</evidence>
<feature type="region of interest" description="Disordered" evidence="2">
    <location>
        <begin position="49"/>
        <end position="68"/>
    </location>
</feature>
<dbReference type="HOGENOM" id="CLU_646757_0_0_3"/>
<dbReference type="KEGG" id="cyn:Cyan7425_4396"/>
<name>B8HYQ2_CYAP4</name>
<protein>
    <submittedName>
        <fullName evidence="3">Uncharacterized protein</fullName>
    </submittedName>
</protein>
<sequence>MEETLCPEEWSTNGSDRLVAEPNTGSGILDEVVQLELNWMAAPELEAELLSPPLQTKPEPEDRGNELDQSERIQILEQALDQCQVYIHELKAQLVEQQFLETVLAQTEEAAQVQQQAIATLKQQLTQQAVLEAQLIELEQEKATLQTTLAGAEALAQSHLIEMQSLQQQSLSQQEQMIQLQDQLAQRDKNMLQLQTQLHEAESRATHQSDLVIQLQSQLSDLEATLREHEQAGDDLEMRLQRTKEVITAQQGIISALQQAQGSDSEKNKVIQSMSRSLLQSQNKLAILEGETAQQRLLQAQLQHYSQELESQTLSQQKRMTQLEQQVAEMQEQILQQAQQSREYETAVQHWKDRYLTAEQSITQLKTVLQQLLTDRQLSDLLLTPQSAPITEGTLATISSESIRLLKGLKLDLPAFLAGRRLTK</sequence>
<feature type="compositionally biased region" description="Basic and acidic residues" evidence="2">
    <location>
        <begin position="58"/>
        <end position="68"/>
    </location>
</feature>
<feature type="coiled-coil region" evidence="1">
    <location>
        <begin position="306"/>
        <end position="347"/>
    </location>
</feature>
<dbReference type="OrthoDB" id="564812at2"/>
<gene>
    <name evidence="3" type="ordered locus">Cyan7425_4396</name>
</gene>
<organism evidence="3">
    <name type="scientific">Cyanothece sp. (strain PCC 7425 / ATCC 29141)</name>
    <dbReference type="NCBI Taxonomy" id="395961"/>
    <lineage>
        <taxon>Bacteria</taxon>
        <taxon>Bacillati</taxon>
        <taxon>Cyanobacteriota</taxon>
        <taxon>Cyanophyceae</taxon>
        <taxon>Gomontiellales</taxon>
        <taxon>Cyanothecaceae</taxon>
        <taxon>Cyanothece</taxon>
    </lineage>
</organism>
<feature type="coiled-coil region" evidence="1">
    <location>
        <begin position="73"/>
        <end position="246"/>
    </location>
</feature>